<protein>
    <submittedName>
        <fullName evidence="1">AAEL003663-PA</fullName>
    </submittedName>
</protein>
<reference evidence="1" key="1">
    <citation type="submission" date="2005-10" db="EMBL/GenBank/DDBJ databases">
        <authorList>
            <person name="Loftus B.J."/>
            <person name="Nene V.M."/>
            <person name="Hannick L.I."/>
            <person name="Bidwell S."/>
            <person name="Haas B."/>
            <person name="Amedeo P."/>
            <person name="Orvis J."/>
            <person name="Wortman J.R."/>
            <person name="White O.R."/>
            <person name="Salzberg S."/>
            <person name="Shumway M."/>
            <person name="Koo H."/>
            <person name="Zhao Y."/>
            <person name="Holmes M."/>
            <person name="Miller J."/>
            <person name="Schatz M."/>
            <person name="Pop M."/>
            <person name="Pai G."/>
            <person name="Utterback T."/>
            <person name="Rogers Y.-H."/>
            <person name="Kravitz S."/>
            <person name="Fraser C.M."/>
        </authorList>
    </citation>
    <scope>NUCLEOTIDE SEQUENCE</scope>
    <source>
        <strain evidence="1">Liverpool</strain>
    </source>
</reference>
<accession>Q17EW0</accession>
<evidence type="ECO:0000313" key="1">
    <source>
        <dbReference type="EMBL" id="EAT44991.1"/>
    </source>
</evidence>
<dbReference type="HOGENOM" id="CLU_2689801_0_0_1"/>
<name>Q17EW0_AEDAE</name>
<dbReference type="PaxDb" id="7159-AAEL003663-PA"/>
<evidence type="ECO:0000313" key="2">
    <source>
        <dbReference type="Proteomes" id="UP000682892"/>
    </source>
</evidence>
<dbReference type="Proteomes" id="UP000682892">
    <property type="component" value="Chromosome 3"/>
</dbReference>
<gene>
    <name evidence="1" type="ORF">AaeL_AAEL003663</name>
</gene>
<organism evidence="1 2">
    <name type="scientific">Aedes aegypti</name>
    <name type="common">Yellowfever mosquito</name>
    <name type="synonym">Culex aegypti</name>
    <dbReference type="NCBI Taxonomy" id="7159"/>
    <lineage>
        <taxon>Eukaryota</taxon>
        <taxon>Metazoa</taxon>
        <taxon>Ecdysozoa</taxon>
        <taxon>Arthropoda</taxon>
        <taxon>Hexapoda</taxon>
        <taxon>Insecta</taxon>
        <taxon>Pterygota</taxon>
        <taxon>Neoptera</taxon>
        <taxon>Endopterygota</taxon>
        <taxon>Diptera</taxon>
        <taxon>Nematocera</taxon>
        <taxon>Culicoidea</taxon>
        <taxon>Culicidae</taxon>
        <taxon>Culicinae</taxon>
        <taxon>Aedini</taxon>
        <taxon>Aedes</taxon>
        <taxon>Stegomyia</taxon>
    </lineage>
</organism>
<dbReference type="AlphaFoldDB" id="Q17EW0"/>
<proteinExistence type="predicted"/>
<sequence length="74" mass="8907">MGYHEKPAALVHWIGTRNLIELRGLFHCVLRDAYHYRKCFQACIFWLCPLRVLGLHHLKRLSRYPVSFRILLMQ</sequence>
<dbReference type="EMBL" id="CH477279">
    <property type="protein sequence ID" value="EAT44991.1"/>
    <property type="molecule type" value="Genomic_DNA"/>
</dbReference>
<reference evidence="1" key="2">
    <citation type="journal article" date="2007" name="Science">
        <title>Genome sequence of Aedes aegypti, a major arbovirus vector.</title>
        <authorList>
            <person name="Nene V."/>
            <person name="Wortman J.R."/>
            <person name="Lawson D."/>
            <person name="Haas B."/>
            <person name="Kodira C."/>
            <person name="Tu Z.J."/>
            <person name="Loftus B."/>
            <person name="Xi Z."/>
            <person name="Megy K."/>
            <person name="Grabherr M."/>
            <person name="Ren Q."/>
            <person name="Zdobnov E.M."/>
            <person name="Lobo N.F."/>
            <person name="Campbell K.S."/>
            <person name="Brown S.E."/>
            <person name="Bonaldo M.F."/>
            <person name="Zhu J."/>
            <person name="Sinkins S.P."/>
            <person name="Hogenkamp D.G."/>
            <person name="Amedeo P."/>
            <person name="Arensburger P."/>
            <person name="Atkinson P.W."/>
            <person name="Bidwell S."/>
            <person name="Biedler J."/>
            <person name="Birney E."/>
            <person name="Bruggner R.V."/>
            <person name="Costas J."/>
            <person name="Coy M.R."/>
            <person name="Crabtree J."/>
            <person name="Crawford M."/>
            <person name="Debruyn B."/>
            <person name="Decaprio D."/>
            <person name="Eiglmeier K."/>
            <person name="Eisenstadt E."/>
            <person name="El-Dorry H."/>
            <person name="Gelbart W.M."/>
            <person name="Gomes S.L."/>
            <person name="Hammond M."/>
            <person name="Hannick L.I."/>
            <person name="Hogan J.R."/>
            <person name="Holmes M.H."/>
            <person name="Jaffe D."/>
            <person name="Johnston J.S."/>
            <person name="Kennedy R.C."/>
            <person name="Koo H."/>
            <person name="Kravitz S."/>
            <person name="Kriventseva E.V."/>
            <person name="Kulp D."/>
            <person name="Labutti K."/>
            <person name="Lee E."/>
            <person name="Li S."/>
            <person name="Lovin D.D."/>
            <person name="Mao C."/>
            <person name="Mauceli E."/>
            <person name="Menck C.F."/>
            <person name="Miller J.R."/>
            <person name="Montgomery P."/>
            <person name="Mori A."/>
            <person name="Nascimento A.L."/>
            <person name="Naveira H.F."/>
            <person name="Nusbaum C."/>
            <person name="O'leary S."/>
            <person name="Orvis J."/>
            <person name="Pertea M."/>
            <person name="Quesneville H."/>
            <person name="Reidenbach K.R."/>
            <person name="Rogers Y.H."/>
            <person name="Roth C.W."/>
            <person name="Schneider J.R."/>
            <person name="Schatz M."/>
            <person name="Shumway M."/>
            <person name="Stanke M."/>
            <person name="Stinson E.O."/>
            <person name="Tubio J.M."/>
            <person name="Vanzee J.P."/>
            <person name="Verjovski-Almeida S."/>
            <person name="Werner D."/>
            <person name="White O."/>
            <person name="Wyder S."/>
            <person name="Zeng Q."/>
            <person name="Zhao Q."/>
            <person name="Zhao Y."/>
            <person name="Hill C.A."/>
            <person name="Raikhel A.S."/>
            <person name="Soares M.B."/>
            <person name="Knudson D.L."/>
            <person name="Lee N.H."/>
            <person name="Galagan J."/>
            <person name="Salzberg S.L."/>
            <person name="Paulsen I.T."/>
            <person name="Dimopoulos G."/>
            <person name="Collins F.H."/>
            <person name="Birren B."/>
            <person name="Fraser-Liggett C.M."/>
            <person name="Severson D.W."/>
        </authorList>
    </citation>
    <scope>NUCLEOTIDE SEQUENCE [LARGE SCALE GENOMIC DNA]</scope>
    <source>
        <strain evidence="1">Liverpool</strain>
    </source>
</reference>
<reference evidence="1" key="3">
    <citation type="submission" date="2012-09" db="EMBL/GenBank/DDBJ databases">
        <authorList>
            <consortium name="VectorBase"/>
        </authorList>
    </citation>
    <scope>NUCLEOTIDE SEQUENCE</scope>
    <source>
        <strain evidence="1">Liverpool</strain>
    </source>
</reference>